<evidence type="ECO:0000313" key="2">
    <source>
        <dbReference type="EMBL" id="RKH65113.1"/>
    </source>
</evidence>
<feature type="region of interest" description="Disordered" evidence="1">
    <location>
        <begin position="257"/>
        <end position="296"/>
    </location>
</feature>
<dbReference type="AlphaFoldDB" id="A0A3A8Q8W0"/>
<evidence type="ECO:0000256" key="1">
    <source>
        <dbReference type="SAM" id="MobiDB-lite"/>
    </source>
</evidence>
<feature type="non-terminal residue" evidence="2">
    <location>
        <position position="296"/>
    </location>
</feature>
<evidence type="ECO:0000313" key="3">
    <source>
        <dbReference type="Proteomes" id="UP000282656"/>
    </source>
</evidence>
<proteinExistence type="predicted"/>
<feature type="region of interest" description="Disordered" evidence="1">
    <location>
        <begin position="201"/>
        <end position="226"/>
    </location>
</feature>
<feature type="compositionally biased region" description="Low complexity" evidence="1">
    <location>
        <begin position="163"/>
        <end position="176"/>
    </location>
</feature>
<accession>A0A3A8Q8W0</accession>
<dbReference type="EMBL" id="RAWM01000075">
    <property type="protein sequence ID" value="RKH65113.1"/>
    <property type="molecule type" value="Genomic_DNA"/>
</dbReference>
<organism evidence="2 3">
    <name type="scientific">Corallococcus interemptor</name>
    <dbReference type="NCBI Taxonomy" id="2316720"/>
    <lineage>
        <taxon>Bacteria</taxon>
        <taxon>Pseudomonadati</taxon>
        <taxon>Myxococcota</taxon>
        <taxon>Myxococcia</taxon>
        <taxon>Myxococcales</taxon>
        <taxon>Cystobacterineae</taxon>
        <taxon>Myxococcaceae</taxon>
        <taxon>Corallococcus</taxon>
    </lineage>
</organism>
<keyword evidence="3" id="KW-1185">Reference proteome</keyword>
<protein>
    <submittedName>
        <fullName evidence="2">Uncharacterized protein</fullName>
    </submittedName>
</protein>
<feature type="region of interest" description="Disordered" evidence="1">
    <location>
        <begin position="66"/>
        <end position="90"/>
    </location>
</feature>
<feature type="compositionally biased region" description="Pro residues" evidence="1">
    <location>
        <begin position="273"/>
        <end position="287"/>
    </location>
</feature>
<sequence>MLRDAARDLERRWSDPAWRTVGGPRSYLFEPCPVHPPEVSLLSAPGSVAAELGIHGLSPQVNTGLAQAAGASQPATLAQQEEDARQREAARMAVLPPGSADQLGDIAARLAEARASDLSPPTEERTSEAAGLGGSTSPSPDGTTLDAPVAGGEAATPDLTPEPAAVPAGAAPGGMDDAARIDTVRSTLSGQSDVRIAIRPAGAGVTAAKPPPIQTEATADTGLPGERPAPSVPALPGVKDWQTQLAAAHAQGVQGIQHGLETAPDPAGAITPVEPPARLPAPPPAPAAPVAAGPIP</sequence>
<comment type="caution">
    <text evidence="2">The sequence shown here is derived from an EMBL/GenBank/DDBJ whole genome shotgun (WGS) entry which is preliminary data.</text>
</comment>
<name>A0A3A8Q8W0_9BACT</name>
<gene>
    <name evidence="2" type="ORF">D7X96_24210</name>
</gene>
<feature type="region of interest" description="Disordered" evidence="1">
    <location>
        <begin position="113"/>
        <end position="177"/>
    </location>
</feature>
<reference evidence="3" key="1">
    <citation type="submission" date="2018-09" db="EMBL/GenBank/DDBJ databases">
        <authorList>
            <person name="Livingstone P.G."/>
            <person name="Whitworth D.E."/>
        </authorList>
    </citation>
    <scope>NUCLEOTIDE SEQUENCE [LARGE SCALE GENOMIC DNA]</scope>
    <source>
        <strain evidence="3">AB047A</strain>
    </source>
</reference>
<dbReference type="Proteomes" id="UP000282656">
    <property type="component" value="Unassembled WGS sequence"/>
</dbReference>